<accession>A0ABQ6KAG8</accession>
<dbReference type="PANTHER" id="PTHR43612">
    <property type="entry name" value="TRIFUNCTIONAL ENZYME SUBUNIT ALPHA"/>
    <property type="match status" value="1"/>
</dbReference>
<organism evidence="1 2">
    <name type="scientific">Pseudolysinimonas kribbensis</name>
    <dbReference type="NCBI Taxonomy" id="433641"/>
    <lineage>
        <taxon>Bacteria</taxon>
        <taxon>Bacillati</taxon>
        <taxon>Actinomycetota</taxon>
        <taxon>Actinomycetes</taxon>
        <taxon>Micrococcales</taxon>
        <taxon>Microbacteriaceae</taxon>
        <taxon>Pseudolysinimonas</taxon>
    </lineage>
</organism>
<proteinExistence type="predicted"/>
<evidence type="ECO:0000313" key="1">
    <source>
        <dbReference type="EMBL" id="GMA96892.1"/>
    </source>
</evidence>
<dbReference type="Proteomes" id="UP001157034">
    <property type="component" value="Unassembled WGS sequence"/>
</dbReference>
<dbReference type="EMBL" id="BSVB01000001">
    <property type="protein sequence ID" value="GMA96892.1"/>
    <property type="molecule type" value="Genomic_DNA"/>
</dbReference>
<dbReference type="CDD" id="cd06558">
    <property type="entry name" value="crotonase-like"/>
    <property type="match status" value="1"/>
</dbReference>
<dbReference type="InterPro" id="IPR029045">
    <property type="entry name" value="ClpP/crotonase-like_dom_sf"/>
</dbReference>
<dbReference type="PANTHER" id="PTHR43612:SF3">
    <property type="entry name" value="TRIFUNCTIONAL ENZYME SUBUNIT ALPHA, MITOCHONDRIAL"/>
    <property type="match status" value="1"/>
</dbReference>
<protein>
    <recommendedName>
        <fullName evidence="3">Enoyl-CoA hydratase/isomerase family protein</fullName>
    </recommendedName>
</protein>
<comment type="caution">
    <text evidence="1">The sequence shown here is derived from an EMBL/GenBank/DDBJ whole genome shotgun (WGS) entry which is preliminary data.</text>
</comment>
<gene>
    <name evidence="1" type="ORF">GCM10025881_37160</name>
</gene>
<evidence type="ECO:0000313" key="2">
    <source>
        <dbReference type="Proteomes" id="UP001157034"/>
    </source>
</evidence>
<evidence type="ECO:0008006" key="3">
    <source>
        <dbReference type="Google" id="ProtNLM"/>
    </source>
</evidence>
<dbReference type="InterPro" id="IPR001753">
    <property type="entry name" value="Enoyl-CoA_hydra/iso"/>
</dbReference>
<name>A0ABQ6KAG8_9MICO</name>
<dbReference type="SUPFAM" id="SSF52096">
    <property type="entry name" value="ClpP/crotonase"/>
    <property type="match status" value="1"/>
</dbReference>
<sequence>MIGKPFGFAAGADLSKVGEIPDRETGLLMARLGHSTLGKLSELGVPSFVFYNGLALGGGVEIGLNATYRTVDASVPMFGLPEVMLGIVPGWGGAWLLPNLIGVENALKVIESNALRRRFLRGPEVFELGIADAMFGPANFLEESLRWADGVLSGSIKVKRKNEPGRIERLAKWDIAIGIAEKQLKDAVGETPLSPYRALALIKAAKNTDKQTGFAAEDAALADLISGDQFRASAYAFDLTQKRAKRPRARRTGSSRAR</sequence>
<dbReference type="InterPro" id="IPR050136">
    <property type="entry name" value="FA_oxidation_alpha_subunit"/>
</dbReference>
<keyword evidence="2" id="KW-1185">Reference proteome</keyword>
<dbReference type="Pfam" id="PF00378">
    <property type="entry name" value="ECH_1"/>
    <property type="match status" value="1"/>
</dbReference>
<reference evidence="2" key="1">
    <citation type="journal article" date="2019" name="Int. J. Syst. Evol. Microbiol.">
        <title>The Global Catalogue of Microorganisms (GCM) 10K type strain sequencing project: providing services to taxonomists for standard genome sequencing and annotation.</title>
        <authorList>
            <consortium name="The Broad Institute Genomics Platform"/>
            <consortium name="The Broad Institute Genome Sequencing Center for Infectious Disease"/>
            <person name="Wu L."/>
            <person name="Ma J."/>
        </authorList>
    </citation>
    <scope>NUCLEOTIDE SEQUENCE [LARGE SCALE GENOMIC DNA]</scope>
    <source>
        <strain evidence="2">NBRC 108894</strain>
    </source>
</reference>
<dbReference type="Gene3D" id="3.90.226.10">
    <property type="entry name" value="2-enoyl-CoA Hydratase, Chain A, domain 1"/>
    <property type="match status" value="1"/>
</dbReference>